<reference evidence="1 2" key="1">
    <citation type="submission" date="2023-05" db="EMBL/GenBank/DDBJ databases">
        <title>Streptantibioticus silvisoli sp. nov., acidotolerant actinomycetes 1 from pine litter.</title>
        <authorList>
            <person name="Swiecimska M."/>
            <person name="Golinska P."/>
            <person name="Sangal V."/>
            <person name="Wachnowicz B."/>
            <person name="Goodfellow M."/>
        </authorList>
    </citation>
    <scope>NUCLEOTIDE SEQUENCE [LARGE SCALE GENOMIC DNA]</scope>
    <source>
        <strain evidence="1 2">DSM 42109</strain>
    </source>
</reference>
<evidence type="ECO:0000313" key="2">
    <source>
        <dbReference type="Proteomes" id="UP001214441"/>
    </source>
</evidence>
<comment type="caution">
    <text evidence="1">The sequence shown here is derived from an EMBL/GenBank/DDBJ whole genome shotgun (WGS) entry which is preliminary data.</text>
</comment>
<protein>
    <submittedName>
        <fullName evidence="1">Uncharacterized protein</fullName>
    </submittedName>
</protein>
<keyword evidence="2" id="KW-1185">Reference proteome</keyword>
<evidence type="ECO:0000313" key="1">
    <source>
        <dbReference type="EMBL" id="MDJ1137930.1"/>
    </source>
</evidence>
<organism evidence="1 2">
    <name type="scientific">Streptomyces iconiensis</name>
    <dbReference type="NCBI Taxonomy" id="1384038"/>
    <lineage>
        <taxon>Bacteria</taxon>
        <taxon>Bacillati</taxon>
        <taxon>Actinomycetota</taxon>
        <taxon>Actinomycetes</taxon>
        <taxon>Kitasatosporales</taxon>
        <taxon>Streptomycetaceae</taxon>
        <taxon>Streptomyces</taxon>
    </lineage>
</organism>
<accession>A0ABT7A9B0</accession>
<sequence>MARLWTCGFELQSLAPEVEVMSLTGTGSISTTIHREGAASFRSNPAAATGFIENRLDASGINARTFHRFYLYIAALPSATTTVYSLGQSGYFPVHVRVTPAGMLQLRDNQNTVDVGTASAPLATGRWYRVEIDAAESGAIATPRNVVGYLDGVNFSGTASIAGSTGFSRIRAGVQTTATVDLHIDDIAINTTTGTAQNGLPGPGSVVHLHPDSAGDANGWATAVGGTAGAANNYTRVSEATPDDTTSYNQTTAAGTTTIDDYNLQTAASAGIGANDTINLVAVGGRVGSNAVTAASLVYRLKSQPAGATVESGSVSVALNGWATHKAAAPYLPQLTSYTNPQTGGAWTPALLDTAQIGVRGDVSQATQRRVSTLWALVEFVPSPGAPLASLVDDFEDGTVDPVKWSGSYGTYSETGGRARVACDTGYSAVASAPAYHLRDSHARCRLYPPAAGGAVAEAWAQLLITTQTLGTDAVIEVNSVGGSLGIQMRSGYADPDAVSLPYDPVAHAWVQIRETAGSLYWETSADGLAWTVRRTDSSPAWVANGYLQVQLISHRDGGVADVAEYESFNITPVAPGTGIPLAELADDCSSPVVDTARWPDNYNEAPGGPLPDQPDGRARVPCTAGAFAAFASAEDYTLAGSHAAVQVVPAERAGAVGDVFTQLIIRSSVVGTQVVFEVNASTNLLLMVIHVGYIDEVGASIPYDPVEHAWLRVREDAGTLYWETSADGRAWTVRHSVASPPWVSAGNLALQLLAYRDDGSGNYAYFDNVNVTPTLADGYFVGVDWASSGAFDGEHDDVTSQVLARNPVSFSYGRDQSRQLAPPAIGSLSFSVCNAERIYSPENPDSPLADDLSPASPIRVDVTLDDVVYPLMRGRVDDFEVHPDRTDRSVDITGLDDLSLLQTDISTEVYEARRTGFLIGVILDSVGWTAPRDLDLGATHVPWWWAEGKDAFTALTELLDSEGPPSIAYVAPDGTFTYRDRHHRLLRENSLIPQATFAARLVDCESPPVSGFSYLPPFEYSHGWRDIINDATFDIEERRPDEPSVVWESDDTISLTIGQSTQVHIQTSDPVRDVLDLVPGTDIIYSGPGVITSTVSRRAGQAITVNLMAHGGPVTITRLQVRAQPIPVVRTVQVTAEDAVSIQQHRRRTYPESAPWAGQHDAYAIAQLLFAQYAQRRPTVQLHLVSADRDHLLQILTRGISDLITIKNGELGLDADFHIERVQHTLRRMRDGDPDCGAGPVHYAVLGCERYGQQYAANPFTFDKVGAGFDDGVFDPIATDDPSRIFIFDHPVQGCFDVGVFAT</sequence>
<name>A0ABT7A9B0_9ACTN</name>
<dbReference type="EMBL" id="JANCPR020000069">
    <property type="protein sequence ID" value="MDJ1137930.1"/>
    <property type="molecule type" value="Genomic_DNA"/>
</dbReference>
<proteinExistence type="predicted"/>
<gene>
    <name evidence="1" type="ORF">NMN56_039435</name>
</gene>
<dbReference type="Proteomes" id="UP001214441">
    <property type="component" value="Unassembled WGS sequence"/>
</dbReference>
<dbReference type="RefSeq" id="WP_274039021.1">
    <property type="nucleotide sequence ID" value="NZ_JANCPR020000069.1"/>
</dbReference>